<organism evidence="9 10">
    <name type="scientific">Acinetobacter boissieri</name>
    <dbReference type="NCBI Taxonomy" id="1219383"/>
    <lineage>
        <taxon>Bacteria</taxon>
        <taxon>Pseudomonadati</taxon>
        <taxon>Pseudomonadota</taxon>
        <taxon>Gammaproteobacteria</taxon>
        <taxon>Moraxellales</taxon>
        <taxon>Moraxellaceae</taxon>
        <taxon>Acinetobacter</taxon>
    </lineage>
</organism>
<dbReference type="PROSITE" id="PS00622">
    <property type="entry name" value="HTH_LUXR_1"/>
    <property type="match status" value="1"/>
</dbReference>
<evidence type="ECO:0000259" key="8">
    <source>
        <dbReference type="PROSITE" id="PS50110"/>
    </source>
</evidence>
<dbReference type="InterPro" id="IPR039420">
    <property type="entry name" value="WalR-like"/>
</dbReference>
<evidence type="ECO:0000313" key="9">
    <source>
        <dbReference type="EMBL" id="SDB95528.1"/>
    </source>
</evidence>
<dbReference type="RefSeq" id="WP_092748324.1">
    <property type="nucleotide sequence ID" value="NZ_FMYL01000006.1"/>
</dbReference>
<dbReference type="SUPFAM" id="SSF52172">
    <property type="entry name" value="CheY-like"/>
    <property type="match status" value="1"/>
</dbReference>
<evidence type="ECO:0000256" key="6">
    <source>
        <dbReference type="PROSITE-ProRule" id="PRU00169"/>
    </source>
</evidence>
<keyword evidence="5" id="KW-0804">Transcription</keyword>
<dbReference type="AlphaFoldDB" id="A0A1G6HN23"/>
<dbReference type="InterPro" id="IPR000792">
    <property type="entry name" value="Tscrpt_reg_LuxR_C"/>
</dbReference>
<dbReference type="Pfam" id="PF00072">
    <property type="entry name" value="Response_reg"/>
    <property type="match status" value="1"/>
</dbReference>
<protein>
    <submittedName>
        <fullName evidence="9">Two component transcriptional regulator, LuxR family</fullName>
    </submittedName>
</protein>
<dbReference type="CDD" id="cd17535">
    <property type="entry name" value="REC_NarL-like"/>
    <property type="match status" value="1"/>
</dbReference>
<dbReference type="PANTHER" id="PTHR43214:SF3">
    <property type="entry name" value="RESPONSE REGULATOR UVRY"/>
    <property type="match status" value="1"/>
</dbReference>
<dbReference type="Gene3D" id="3.40.50.2300">
    <property type="match status" value="1"/>
</dbReference>
<dbReference type="SMART" id="SM00448">
    <property type="entry name" value="REC"/>
    <property type="match status" value="1"/>
</dbReference>
<dbReference type="InterPro" id="IPR058245">
    <property type="entry name" value="NreC/VraR/RcsB-like_REC"/>
</dbReference>
<keyword evidence="10" id="KW-1185">Reference proteome</keyword>
<feature type="domain" description="Response regulatory" evidence="8">
    <location>
        <begin position="3"/>
        <end position="119"/>
    </location>
</feature>
<evidence type="ECO:0000256" key="5">
    <source>
        <dbReference type="ARBA" id="ARBA00023163"/>
    </source>
</evidence>
<keyword evidence="3" id="KW-0805">Transcription regulation</keyword>
<dbReference type="SMART" id="SM00421">
    <property type="entry name" value="HTH_LUXR"/>
    <property type="match status" value="1"/>
</dbReference>
<dbReference type="Pfam" id="PF00196">
    <property type="entry name" value="GerE"/>
    <property type="match status" value="1"/>
</dbReference>
<sequence length="211" mass="23407">MISVLVVDDHELVRTGICRMLADQVGIHVIAEAESGEDALTLTKQHHPHIVLLDVNMPGIGGIETTRRIVQSVPETRVIAVSGLAEEPYPSLILKAGAKGYITKGAPIDEMVRAIKKVMQGGKYFSADIAEQLASSYLSDQQLSPFDQLSEREMQVAMMVVNCHSAQDIADKLFVSVKTVNTYRYRIFEKLNIDSDVKMTHLALRYNLIQL</sequence>
<dbReference type="PANTHER" id="PTHR43214">
    <property type="entry name" value="TWO-COMPONENT RESPONSE REGULATOR"/>
    <property type="match status" value="1"/>
</dbReference>
<evidence type="ECO:0000313" key="10">
    <source>
        <dbReference type="Proteomes" id="UP000242501"/>
    </source>
</evidence>
<dbReference type="GO" id="GO:0006355">
    <property type="term" value="P:regulation of DNA-templated transcription"/>
    <property type="evidence" value="ECO:0007669"/>
    <property type="project" value="InterPro"/>
</dbReference>
<keyword evidence="1 6" id="KW-0597">Phosphoprotein</keyword>
<dbReference type="GO" id="GO:0003677">
    <property type="term" value="F:DNA binding"/>
    <property type="evidence" value="ECO:0007669"/>
    <property type="project" value="UniProtKB-KW"/>
</dbReference>
<feature type="domain" description="HTH luxR-type" evidence="7">
    <location>
        <begin position="142"/>
        <end position="207"/>
    </location>
</feature>
<dbReference type="PRINTS" id="PR00038">
    <property type="entry name" value="HTHLUXR"/>
</dbReference>
<dbReference type="InterPro" id="IPR011006">
    <property type="entry name" value="CheY-like_superfamily"/>
</dbReference>
<evidence type="ECO:0000259" key="7">
    <source>
        <dbReference type="PROSITE" id="PS50043"/>
    </source>
</evidence>
<name>A0A1G6HN23_9GAMM</name>
<dbReference type="SUPFAM" id="SSF46894">
    <property type="entry name" value="C-terminal effector domain of the bipartite response regulators"/>
    <property type="match status" value="1"/>
</dbReference>
<dbReference type="PROSITE" id="PS50110">
    <property type="entry name" value="RESPONSE_REGULATORY"/>
    <property type="match status" value="1"/>
</dbReference>
<dbReference type="CDD" id="cd06170">
    <property type="entry name" value="LuxR_C_like"/>
    <property type="match status" value="1"/>
</dbReference>
<gene>
    <name evidence="9" type="ORF">SAMN05421733_106168</name>
</gene>
<keyword evidence="2" id="KW-0902">Two-component regulatory system</keyword>
<reference evidence="10" key="1">
    <citation type="submission" date="2016-09" db="EMBL/GenBank/DDBJ databases">
        <authorList>
            <person name="Varghese N."/>
            <person name="Submissions S."/>
        </authorList>
    </citation>
    <scope>NUCLEOTIDE SEQUENCE [LARGE SCALE GENOMIC DNA]</scope>
    <source>
        <strain evidence="10">ANC 4422</strain>
    </source>
</reference>
<evidence type="ECO:0000256" key="4">
    <source>
        <dbReference type="ARBA" id="ARBA00023125"/>
    </source>
</evidence>
<feature type="modified residue" description="4-aspartylphosphate" evidence="6">
    <location>
        <position position="54"/>
    </location>
</feature>
<evidence type="ECO:0000256" key="2">
    <source>
        <dbReference type="ARBA" id="ARBA00023012"/>
    </source>
</evidence>
<proteinExistence type="predicted"/>
<evidence type="ECO:0000256" key="3">
    <source>
        <dbReference type="ARBA" id="ARBA00023015"/>
    </source>
</evidence>
<dbReference type="Proteomes" id="UP000242501">
    <property type="component" value="Unassembled WGS sequence"/>
</dbReference>
<dbReference type="InterPro" id="IPR016032">
    <property type="entry name" value="Sig_transdc_resp-reg_C-effctor"/>
</dbReference>
<dbReference type="GO" id="GO:0000160">
    <property type="term" value="P:phosphorelay signal transduction system"/>
    <property type="evidence" value="ECO:0007669"/>
    <property type="project" value="UniProtKB-KW"/>
</dbReference>
<dbReference type="EMBL" id="FMYL01000006">
    <property type="protein sequence ID" value="SDB95528.1"/>
    <property type="molecule type" value="Genomic_DNA"/>
</dbReference>
<dbReference type="STRING" id="1219383.SAMN05421733_106168"/>
<evidence type="ECO:0000256" key="1">
    <source>
        <dbReference type="ARBA" id="ARBA00022553"/>
    </source>
</evidence>
<dbReference type="PROSITE" id="PS50043">
    <property type="entry name" value="HTH_LUXR_2"/>
    <property type="match status" value="1"/>
</dbReference>
<accession>A0A1G6HN23</accession>
<keyword evidence="4" id="KW-0238">DNA-binding</keyword>
<dbReference type="OrthoDB" id="9796655at2"/>
<dbReference type="InterPro" id="IPR001789">
    <property type="entry name" value="Sig_transdc_resp-reg_receiver"/>
</dbReference>